<dbReference type="GO" id="GO:0004843">
    <property type="term" value="F:cysteine-type deubiquitinase activity"/>
    <property type="evidence" value="ECO:0007669"/>
    <property type="project" value="UniProtKB-EC"/>
</dbReference>
<comment type="function">
    <text evidence="8">Probable hydrolase that can remove 'Lys-48'-linked conjugated ubiquitin from proteins.</text>
</comment>
<accession>A0A088S0T9</accession>
<organism evidence="13 14">
    <name type="scientific">Leishmania panamensis</name>
    <dbReference type="NCBI Taxonomy" id="5679"/>
    <lineage>
        <taxon>Eukaryota</taxon>
        <taxon>Discoba</taxon>
        <taxon>Euglenozoa</taxon>
        <taxon>Kinetoplastea</taxon>
        <taxon>Metakinetoplastina</taxon>
        <taxon>Trypanosomatida</taxon>
        <taxon>Trypanosomatidae</taxon>
        <taxon>Leishmaniinae</taxon>
        <taxon>Leishmania</taxon>
        <taxon>Leishmania guyanensis species complex</taxon>
    </lineage>
</organism>
<dbReference type="InterPro" id="IPR059022">
    <property type="entry name" value="MINDY4_N"/>
</dbReference>
<evidence type="ECO:0000259" key="12">
    <source>
        <dbReference type="SMART" id="SM01174"/>
    </source>
</evidence>
<evidence type="ECO:0000256" key="8">
    <source>
        <dbReference type="ARBA" id="ARBA00037630"/>
    </source>
</evidence>
<sequence>MPPKKVKDFANAPVLKMAHGEQVQLLSDALLREYMHRRGFLATLKAFDDEHPRDENTISSRALMSDLMALNPDDQQRMKGEGIETIMEMLCNLRVERRLKTEKLTAEAHMPLPKLPAGYEALKKKQAERAARKVERQQQQKASLKKKLKASASPIKDGESQETSDTLQRKNSRHGKRHQRLSATSPSGASRGREPAGITMDDLLGSSHGSSDGDKDHDTPDEKEGEDRSSSASPIAEYAGARSAVTLSASGAGRSSSKQASAQSSQPAWMEVAARQKPPPMKGNGGDGGAQQRTFDDEGGYNNGAVDSEADEGSDKDADDFGGAAMTAAQRDQLSAAFQLLCGFDGSLHKAFLEQGFLFDDCANCALIQWQPSGCDGVIAPIQAFVAAYYYEREVYVGKEQRQRECLAKALCTSLEQAQPNVAKIVLLDSAWKAEPGCSRYMRSHALQQAAKPRTRCWTNMKSMQDVTQVVRDTLLTEARWMKPRGGGVASFLFSLLLSHGVDVVQQELTKASTAESGPPSLLLPTSGRATLGLVNFVLTGHAIFFRHNGVQNGNRVGYSSRLRCGLLCGDYAADSDRLDRASATNAASSSPFSYTNATEPQLPSWVLWHRDSFANLYMPKDTRQLFQQKLNLGGSASVDLVYWDAATEDDEFALTVTVHSAAFVPGSGSGGGARNAKSFVNTAITSVPAWSSAAIDWNGKAPLRD</sequence>
<evidence type="ECO:0000256" key="4">
    <source>
        <dbReference type="ARBA" id="ARBA00022670"/>
    </source>
</evidence>
<dbReference type="Pfam" id="PF13898">
    <property type="entry name" value="MINDY-3_4_CD"/>
    <property type="match status" value="1"/>
</dbReference>
<feature type="compositionally biased region" description="Acidic residues" evidence="11">
    <location>
        <begin position="308"/>
        <end position="320"/>
    </location>
</feature>
<evidence type="ECO:0000256" key="2">
    <source>
        <dbReference type="ARBA" id="ARBA00011074"/>
    </source>
</evidence>
<evidence type="ECO:0000256" key="5">
    <source>
        <dbReference type="ARBA" id="ARBA00022786"/>
    </source>
</evidence>
<evidence type="ECO:0000256" key="10">
    <source>
        <dbReference type="ARBA" id="ARBA00041360"/>
    </source>
</evidence>
<evidence type="ECO:0000256" key="11">
    <source>
        <dbReference type="SAM" id="MobiDB-lite"/>
    </source>
</evidence>
<dbReference type="Pfam" id="PF26038">
    <property type="entry name" value="Dimer_MINDY4_N"/>
    <property type="match status" value="1"/>
</dbReference>
<feature type="compositionally biased region" description="Low complexity" evidence="11">
    <location>
        <begin position="201"/>
        <end position="210"/>
    </location>
</feature>
<dbReference type="KEGG" id="lpan:LPMP_341900"/>
<feature type="region of interest" description="Disordered" evidence="11">
    <location>
        <begin position="123"/>
        <end position="322"/>
    </location>
</feature>
<keyword evidence="14" id="KW-1185">Reference proteome</keyword>
<feature type="compositionally biased region" description="Basic and acidic residues" evidence="11">
    <location>
        <begin position="123"/>
        <end position="138"/>
    </location>
</feature>
<proteinExistence type="inferred from homology"/>
<dbReference type="PANTHER" id="PTHR12473:SF8">
    <property type="entry name" value="UBIQUITIN CARBOXYL-TERMINAL HYDROLASE MINDY-4-RELATED"/>
    <property type="match status" value="1"/>
</dbReference>
<evidence type="ECO:0000256" key="3">
    <source>
        <dbReference type="ARBA" id="ARBA00012759"/>
    </source>
</evidence>
<evidence type="ECO:0000313" key="13">
    <source>
        <dbReference type="EMBL" id="AIO01816.1"/>
    </source>
</evidence>
<evidence type="ECO:0000313" key="14">
    <source>
        <dbReference type="Proteomes" id="UP000063063"/>
    </source>
</evidence>
<keyword evidence="6" id="KW-0378">Hydrolase</keyword>
<dbReference type="VEuPathDB" id="TriTrypDB:LPAL13_340025000"/>
<feature type="domain" description="Deubiquitinating enzyme MINDY-3/4 conserved" evidence="12">
    <location>
        <begin position="338"/>
        <end position="700"/>
    </location>
</feature>
<dbReference type="OrthoDB" id="10263628at2759"/>
<reference evidence="13 14" key="1">
    <citation type="journal article" date="2015" name="Sci. Rep.">
        <title>The genome of Leishmania panamensis: insights into genomics of the L. (Viannia) subgenus.</title>
        <authorList>
            <person name="Llanes A."/>
            <person name="Restrepo C.M."/>
            <person name="Vecchio G.D."/>
            <person name="Anguizola F.J."/>
            <person name="Lleonart R."/>
        </authorList>
    </citation>
    <scope>NUCLEOTIDE SEQUENCE [LARGE SCALE GENOMIC DNA]</scope>
    <source>
        <strain evidence="13 14">MHOM/PA/94/PSC-1</strain>
    </source>
</reference>
<dbReference type="GO" id="GO:0071108">
    <property type="term" value="P:protein K48-linked deubiquitination"/>
    <property type="evidence" value="ECO:0007669"/>
    <property type="project" value="InterPro"/>
</dbReference>
<dbReference type="EC" id="3.4.19.12" evidence="3"/>
<dbReference type="SMART" id="SM01174">
    <property type="entry name" value="DUF4205"/>
    <property type="match status" value="1"/>
</dbReference>
<dbReference type="Proteomes" id="UP000063063">
    <property type="component" value="Chromosome 34"/>
</dbReference>
<dbReference type="VEuPathDB" id="TriTrypDB:LPMP_341900"/>
<feature type="compositionally biased region" description="Low complexity" evidence="11">
    <location>
        <begin position="248"/>
        <end position="268"/>
    </location>
</feature>
<dbReference type="GO" id="GO:0006508">
    <property type="term" value="P:proteolysis"/>
    <property type="evidence" value="ECO:0007669"/>
    <property type="project" value="UniProtKB-KW"/>
</dbReference>
<feature type="compositionally biased region" description="Basic residues" evidence="11">
    <location>
        <begin position="170"/>
        <end position="180"/>
    </location>
</feature>
<evidence type="ECO:0000256" key="7">
    <source>
        <dbReference type="ARBA" id="ARBA00022807"/>
    </source>
</evidence>
<keyword evidence="5" id="KW-0833">Ubl conjugation pathway</keyword>
<dbReference type="eggNOG" id="KOG2871">
    <property type="taxonomic scope" value="Eukaryota"/>
</dbReference>
<name>A0A088S0T9_LEIPA</name>
<comment type="similarity">
    <text evidence="2">Belongs to the MINDY deubiquitinase family. FAM188 subfamily.</text>
</comment>
<comment type="catalytic activity">
    <reaction evidence="1">
        <text>Thiol-dependent hydrolysis of ester, thioester, amide, peptide and isopeptide bonds formed by the C-terminal Gly of ubiquitin (a 76-residue protein attached to proteins as an intracellular targeting signal).</text>
        <dbReference type="EC" id="3.4.19.12"/>
    </reaction>
</comment>
<evidence type="ECO:0000256" key="9">
    <source>
        <dbReference type="ARBA" id="ARBA00039781"/>
    </source>
</evidence>
<keyword evidence="7" id="KW-0788">Thiol protease</keyword>
<dbReference type="GeneID" id="22578695"/>
<dbReference type="InterPro" id="IPR025257">
    <property type="entry name" value="MINDY-3/4_CD"/>
</dbReference>
<evidence type="ECO:0000256" key="6">
    <source>
        <dbReference type="ARBA" id="ARBA00022801"/>
    </source>
</evidence>
<dbReference type="GO" id="GO:1990380">
    <property type="term" value="F:K48-linked deubiquitinase activity"/>
    <property type="evidence" value="ECO:0007669"/>
    <property type="project" value="InterPro"/>
</dbReference>
<protein>
    <recommendedName>
        <fullName evidence="9">Probable ubiquitin carboxyl-terminal hydrolase MINDY-4</fullName>
        <ecNumber evidence="3">3.4.19.12</ecNumber>
    </recommendedName>
    <alternativeName>
        <fullName evidence="10">Probable deubiquitinating enzyme MINDY-4</fullName>
    </alternativeName>
</protein>
<gene>
    <name evidence="13" type="ORF">LPMP_341900</name>
</gene>
<evidence type="ECO:0000256" key="1">
    <source>
        <dbReference type="ARBA" id="ARBA00000707"/>
    </source>
</evidence>
<dbReference type="InterPro" id="IPR039785">
    <property type="entry name" value="MINY3/4"/>
</dbReference>
<dbReference type="EMBL" id="CP009403">
    <property type="protein sequence ID" value="AIO01816.1"/>
    <property type="molecule type" value="Genomic_DNA"/>
</dbReference>
<keyword evidence="4" id="KW-0645">Protease</keyword>
<dbReference type="AlphaFoldDB" id="A0A088S0T9"/>
<dbReference type="PANTHER" id="PTHR12473">
    <property type="entry name" value="UBIQUITIN CARBOXYL-TERMINAL HYDROLASE MINDY-4-RELATED"/>
    <property type="match status" value="1"/>
</dbReference>
<feature type="compositionally biased region" description="Basic and acidic residues" evidence="11">
    <location>
        <begin position="211"/>
        <end position="229"/>
    </location>
</feature>
<dbReference type="RefSeq" id="XP_010702616.1">
    <property type="nucleotide sequence ID" value="XM_010704314.1"/>
</dbReference>